<name>A0A8H4IWM0_9PEZI</name>
<proteinExistence type="predicted"/>
<protein>
    <submittedName>
        <fullName evidence="1">Uncharacterized protein</fullName>
    </submittedName>
</protein>
<accession>A0A8H4IWM0</accession>
<gene>
    <name evidence="1" type="ORF">GTA08_BOTSDO03418</name>
</gene>
<dbReference type="Proteomes" id="UP000572817">
    <property type="component" value="Unassembled WGS sequence"/>
</dbReference>
<dbReference type="EMBL" id="WWBZ02000022">
    <property type="protein sequence ID" value="KAF4308537.1"/>
    <property type="molecule type" value="Genomic_DNA"/>
</dbReference>
<comment type="caution">
    <text evidence="1">The sequence shown here is derived from an EMBL/GenBank/DDBJ whole genome shotgun (WGS) entry which is preliminary data.</text>
</comment>
<dbReference type="AlphaFoldDB" id="A0A8H4IWM0"/>
<keyword evidence="2" id="KW-1185">Reference proteome</keyword>
<sequence length="178" mass="19572">MTARATQPVVSTPFAPESGLDSLEFSDQLNDEIFNTTDFSQLASDDSYLTQCSSFDPNGLINYEENGWLSIIDLPVFLSDRTFQDTTPDSIDLLPDICVGESSGSLVDFQVLGEVDLQWIGPLDNPTQLPQSRPVLYSTNFLVVEKLPYAQIVFGLDVQEDINKMAPHGPSGADLFDT</sequence>
<evidence type="ECO:0000313" key="1">
    <source>
        <dbReference type="EMBL" id="KAF4308537.1"/>
    </source>
</evidence>
<organism evidence="1 2">
    <name type="scientific">Botryosphaeria dothidea</name>
    <dbReference type="NCBI Taxonomy" id="55169"/>
    <lineage>
        <taxon>Eukaryota</taxon>
        <taxon>Fungi</taxon>
        <taxon>Dikarya</taxon>
        <taxon>Ascomycota</taxon>
        <taxon>Pezizomycotina</taxon>
        <taxon>Dothideomycetes</taxon>
        <taxon>Dothideomycetes incertae sedis</taxon>
        <taxon>Botryosphaeriales</taxon>
        <taxon>Botryosphaeriaceae</taxon>
        <taxon>Botryosphaeria</taxon>
    </lineage>
</organism>
<evidence type="ECO:0000313" key="2">
    <source>
        <dbReference type="Proteomes" id="UP000572817"/>
    </source>
</evidence>
<reference evidence="1" key="1">
    <citation type="submission" date="2020-04" db="EMBL/GenBank/DDBJ databases">
        <title>Genome Assembly and Annotation of Botryosphaeria dothidea sdau 11-99, a Latent Pathogen of Apple Fruit Ring Rot in China.</title>
        <authorList>
            <person name="Yu C."/>
            <person name="Diao Y."/>
            <person name="Lu Q."/>
            <person name="Zhao J."/>
            <person name="Cui S."/>
            <person name="Peng C."/>
            <person name="He B."/>
            <person name="Liu H."/>
        </authorList>
    </citation>
    <scope>NUCLEOTIDE SEQUENCE [LARGE SCALE GENOMIC DNA]</scope>
    <source>
        <strain evidence="1">Sdau11-99</strain>
    </source>
</reference>